<dbReference type="Proteomes" id="UP001189429">
    <property type="component" value="Unassembled WGS sequence"/>
</dbReference>
<dbReference type="SUPFAM" id="SSF51206">
    <property type="entry name" value="cAMP-binding domain-like"/>
    <property type="match status" value="1"/>
</dbReference>
<dbReference type="InterPro" id="IPR000595">
    <property type="entry name" value="cNMP-bd_dom"/>
</dbReference>
<dbReference type="CDD" id="cd00038">
    <property type="entry name" value="CAP_ED"/>
    <property type="match status" value="1"/>
</dbReference>
<accession>A0ABN9SSA7</accession>
<evidence type="ECO:0008006" key="3">
    <source>
        <dbReference type="Google" id="ProtNLM"/>
    </source>
</evidence>
<proteinExistence type="predicted"/>
<comment type="caution">
    <text evidence="1">The sequence shown here is derived from an EMBL/GenBank/DDBJ whole genome shotgun (WGS) entry which is preliminary data.</text>
</comment>
<gene>
    <name evidence="1" type="ORF">PCOR1329_LOCUS32100</name>
</gene>
<organism evidence="1 2">
    <name type="scientific">Prorocentrum cordatum</name>
    <dbReference type="NCBI Taxonomy" id="2364126"/>
    <lineage>
        <taxon>Eukaryota</taxon>
        <taxon>Sar</taxon>
        <taxon>Alveolata</taxon>
        <taxon>Dinophyceae</taxon>
        <taxon>Prorocentrales</taxon>
        <taxon>Prorocentraceae</taxon>
        <taxon>Prorocentrum</taxon>
    </lineage>
</organism>
<evidence type="ECO:0000313" key="1">
    <source>
        <dbReference type="EMBL" id="CAK0834795.1"/>
    </source>
</evidence>
<dbReference type="Gene3D" id="2.60.120.10">
    <property type="entry name" value="Jelly Rolls"/>
    <property type="match status" value="1"/>
</dbReference>
<sequence length="230" mass="26061">MLSEQLENELLFQLHSNHLTVHPLVEKLLKVSKVTAFRLAKEAVSTKHVAKDDPVFIHGEKPSHMYIVMEGQFQYKRVTSAGDVVREVVDKGEDWIAEPVLWSTEWYHLGDCTAADQSSLMLVSPQQFCNEVQRNPTAWILVTTYCKNFLKWLNSADPDDLSDITQGDNKDVSTQLKNFMVVDDMSKLQMQLSLRSRRWKTSPIKGPSAKTIIINTVGKIANRRGSTDSA</sequence>
<dbReference type="EMBL" id="CAUYUJ010012891">
    <property type="protein sequence ID" value="CAK0834795.1"/>
    <property type="molecule type" value="Genomic_DNA"/>
</dbReference>
<name>A0ABN9SSA7_9DINO</name>
<reference evidence="1" key="1">
    <citation type="submission" date="2023-10" db="EMBL/GenBank/DDBJ databases">
        <authorList>
            <person name="Chen Y."/>
            <person name="Shah S."/>
            <person name="Dougan E. K."/>
            <person name="Thang M."/>
            <person name="Chan C."/>
        </authorList>
    </citation>
    <scope>NUCLEOTIDE SEQUENCE [LARGE SCALE GENOMIC DNA]</scope>
</reference>
<dbReference type="InterPro" id="IPR014710">
    <property type="entry name" value="RmlC-like_jellyroll"/>
</dbReference>
<evidence type="ECO:0000313" key="2">
    <source>
        <dbReference type="Proteomes" id="UP001189429"/>
    </source>
</evidence>
<protein>
    <recommendedName>
        <fullName evidence="3">Cyclic nucleotide-binding domain-containing protein</fullName>
    </recommendedName>
</protein>
<dbReference type="InterPro" id="IPR018490">
    <property type="entry name" value="cNMP-bd_dom_sf"/>
</dbReference>
<keyword evidence="2" id="KW-1185">Reference proteome</keyword>